<comment type="caution">
    <text evidence="2">The sequence shown here is derived from an EMBL/GenBank/DDBJ whole genome shotgun (WGS) entry which is preliminary data.</text>
</comment>
<proteinExistence type="predicted"/>
<dbReference type="Proteomes" id="UP000789342">
    <property type="component" value="Unassembled WGS sequence"/>
</dbReference>
<evidence type="ECO:0000313" key="3">
    <source>
        <dbReference type="Proteomes" id="UP000789342"/>
    </source>
</evidence>
<dbReference type="AlphaFoldDB" id="A0A9N9H695"/>
<reference evidence="2" key="1">
    <citation type="submission" date="2021-06" db="EMBL/GenBank/DDBJ databases">
        <authorList>
            <person name="Kallberg Y."/>
            <person name="Tangrot J."/>
            <person name="Rosling A."/>
        </authorList>
    </citation>
    <scope>NUCLEOTIDE SEQUENCE</scope>
    <source>
        <strain evidence="2">CL551</strain>
    </source>
</reference>
<protein>
    <submittedName>
        <fullName evidence="2">15438_t:CDS:1</fullName>
    </submittedName>
</protein>
<feature type="transmembrane region" description="Helical" evidence="1">
    <location>
        <begin position="167"/>
        <end position="187"/>
    </location>
</feature>
<feature type="transmembrane region" description="Helical" evidence="1">
    <location>
        <begin position="136"/>
        <end position="155"/>
    </location>
</feature>
<accession>A0A9N9H695</accession>
<dbReference type="EMBL" id="CAJVPV010010971">
    <property type="protein sequence ID" value="CAG8656588.1"/>
    <property type="molecule type" value="Genomic_DNA"/>
</dbReference>
<keyword evidence="1" id="KW-0812">Transmembrane</keyword>
<feature type="non-terminal residue" evidence="2">
    <location>
        <position position="1"/>
    </location>
</feature>
<gene>
    <name evidence="2" type="ORF">AMORRO_LOCUS10217</name>
</gene>
<evidence type="ECO:0000313" key="2">
    <source>
        <dbReference type="EMBL" id="CAG8656588.1"/>
    </source>
</evidence>
<evidence type="ECO:0000256" key="1">
    <source>
        <dbReference type="SAM" id="Phobius"/>
    </source>
</evidence>
<organism evidence="2 3">
    <name type="scientific">Acaulospora morrowiae</name>
    <dbReference type="NCBI Taxonomy" id="94023"/>
    <lineage>
        <taxon>Eukaryota</taxon>
        <taxon>Fungi</taxon>
        <taxon>Fungi incertae sedis</taxon>
        <taxon>Mucoromycota</taxon>
        <taxon>Glomeromycotina</taxon>
        <taxon>Glomeromycetes</taxon>
        <taxon>Diversisporales</taxon>
        <taxon>Acaulosporaceae</taxon>
        <taxon>Acaulospora</taxon>
    </lineage>
</organism>
<feature type="non-terminal residue" evidence="2">
    <location>
        <position position="477"/>
    </location>
</feature>
<keyword evidence="1" id="KW-1133">Transmembrane helix</keyword>
<sequence length="477" mass="55031">LFDKKHTTELFDKKLTTELFDKKHATELFDKKLTTELFDKKHAIELFDKKHATELFDKKLTTELFYKKLTTELFDKKHATELFDKKPTTELHTVSIICRPLGGGHVFNAEVHLHNAFVSIFSRSAQKDIESKVTKFIFNFSGMLAFICKFASVGTPSNVTSLGCKTILYTASLANLIYGGSLSIFLLRRLKQFEMDYDQLIGLVLVAARTATNITHIVFLGPEAHVITSPYSLYKTINVCVYNYDTTFRPQLATTLVDFAIDLYVAVRLVPSFRKTGRDINPDVNNYISTSFSGVLSLSGIFGTPVFLEKLIFTSKLEAMDALYTEEDSLNIPRNSKQWRIKNLEDSIKELDNIIQKLNSVEYRRGLITYFMQNLIPIKNEMMKRKSEKETLTGKDKVEATEEDTWKEKDIKESTWKDKDILENPNNQANNKSPEFDYIQHLSLPYARHAMMTKFKRIVEMNEMEKKGEIDEEIYRI</sequence>
<dbReference type="OrthoDB" id="6435462at2759"/>
<keyword evidence="1" id="KW-0472">Membrane</keyword>
<name>A0A9N9H695_9GLOM</name>
<keyword evidence="3" id="KW-1185">Reference proteome</keyword>